<gene>
    <name evidence="1" type="ORF">SCHPADRAFT_935618</name>
</gene>
<evidence type="ECO:0000313" key="2">
    <source>
        <dbReference type="Proteomes" id="UP000053477"/>
    </source>
</evidence>
<dbReference type="InParanoid" id="A0A0H2SPM8"/>
<dbReference type="Proteomes" id="UP000053477">
    <property type="component" value="Unassembled WGS sequence"/>
</dbReference>
<evidence type="ECO:0000313" key="1">
    <source>
        <dbReference type="EMBL" id="KLO19021.1"/>
    </source>
</evidence>
<name>A0A0H2SPM8_9AGAM</name>
<protein>
    <submittedName>
        <fullName evidence="1">Uncharacterized protein</fullName>
    </submittedName>
</protein>
<proteinExistence type="predicted"/>
<organism evidence="1 2">
    <name type="scientific">Schizopora paradoxa</name>
    <dbReference type="NCBI Taxonomy" id="27342"/>
    <lineage>
        <taxon>Eukaryota</taxon>
        <taxon>Fungi</taxon>
        <taxon>Dikarya</taxon>
        <taxon>Basidiomycota</taxon>
        <taxon>Agaricomycotina</taxon>
        <taxon>Agaricomycetes</taxon>
        <taxon>Hymenochaetales</taxon>
        <taxon>Schizoporaceae</taxon>
        <taxon>Schizopora</taxon>
    </lineage>
</organism>
<sequence>MAQPEFPVDLNINNGAQVEGVNVFGMENWIFSRLNRQLGAETNAQYEASTYGILNSILNLQFPSTGTGKFMVKPQGIYRALLENPVIPIEEPELEEGEIFDPFDMSFDPDALPGPHDVQMVQQQHNPGQMHRTHRKNQTSGGVPGGEIQYVPDFIVVKATGHLGYDITICIVEVKRDDKKPLIAQDQIKKYLLRGAQEHFVVGKLRGFLILNNKLEVYEINVQQFKANPELAHVVKVTALPEIHLNVPLLQGQSFQSNNHVLAGLFHHLCRKYWGPRNQVWRQYNWHPQAQA</sequence>
<accession>A0A0H2SPM8</accession>
<reference evidence="1 2" key="1">
    <citation type="submission" date="2015-04" db="EMBL/GenBank/DDBJ databases">
        <title>Complete genome sequence of Schizopora paradoxa KUC8140, a cosmopolitan wood degrader in East Asia.</title>
        <authorList>
            <consortium name="DOE Joint Genome Institute"/>
            <person name="Min B."/>
            <person name="Park H."/>
            <person name="Jang Y."/>
            <person name="Kim J.-J."/>
            <person name="Kim K.H."/>
            <person name="Pangilinan J."/>
            <person name="Lipzen A."/>
            <person name="Riley R."/>
            <person name="Grigoriev I.V."/>
            <person name="Spatafora J.W."/>
            <person name="Choi I.-G."/>
        </authorList>
    </citation>
    <scope>NUCLEOTIDE SEQUENCE [LARGE SCALE GENOMIC DNA]</scope>
    <source>
        <strain evidence="1 2">KUC8140</strain>
    </source>
</reference>
<keyword evidence="2" id="KW-1185">Reference proteome</keyword>
<dbReference type="EMBL" id="KQ085889">
    <property type="protein sequence ID" value="KLO19021.1"/>
    <property type="molecule type" value="Genomic_DNA"/>
</dbReference>
<dbReference type="AlphaFoldDB" id="A0A0H2SPM8"/>